<reference evidence="1 2" key="1">
    <citation type="journal article" date="2023" name="Science">
        <title>Complex scaffold remodeling in plant triterpene biosynthesis.</title>
        <authorList>
            <person name="De La Pena R."/>
            <person name="Hodgson H."/>
            <person name="Liu J.C."/>
            <person name="Stephenson M.J."/>
            <person name="Martin A.C."/>
            <person name="Owen C."/>
            <person name="Harkess A."/>
            <person name="Leebens-Mack J."/>
            <person name="Jimenez L.E."/>
            <person name="Osbourn A."/>
            <person name="Sattely E.S."/>
        </authorList>
    </citation>
    <scope>NUCLEOTIDE SEQUENCE [LARGE SCALE GENOMIC DNA]</scope>
    <source>
        <strain evidence="2">cv. JPN11</strain>
        <tissue evidence="1">Leaf</tissue>
    </source>
</reference>
<comment type="caution">
    <text evidence="1">The sequence shown here is derived from an EMBL/GenBank/DDBJ whole genome shotgun (WGS) entry which is preliminary data.</text>
</comment>
<accession>A0ACC1XYP7</accession>
<proteinExistence type="predicted"/>
<dbReference type="Proteomes" id="UP001164539">
    <property type="component" value="Chromosome 7"/>
</dbReference>
<evidence type="ECO:0000313" key="2">
    <source>
        <dbReference type="Proteomes" id="UP001164539"/>
    </source>
</evidence>
<gene>
    <name evidence="1" type="ORF">OWV82_013774</name>
</gene>
<dbReference type="EMBL" id="CM051400">
    <property type="protein sequence ID" value="KAJ4715410.1"/>
    <property type="molecule type" value="Genomic_DNA"/>
</dbReference>
<evidence type="ECO:0000313" key="1">
    <source>
        <dbReference type="EMBL" id="KAJ4715410.1"/>
    </source>
</evidence>
<name>A0ACC1XYP7_MELAZ</name>
<keyword evidence="2" id="KW-1185">Reference proteome</keyword>
<organism evidence="1 2">
    <name type="scientific">Melia azedarach</name>
    <name type="common">Chinaberry tree</name>
    <dbReference type="NCBI Taxonomy" id="155640"/>
    <lineage>
        <taxon>Eukaryota</taxon>
        <taxon>Viridiplantae</taxon>
        <taxon>Streptophyta</taxon>
        <taxon>Embryophyta</taxon>
        <taxon>Tracheophyta</taxon>
        <taxon>Spermatophyta</taxon>
        <taxon>Magnoliopsida</taxon>
        <taxon>eudicotyledons</taxon>
        <taxon>Gunneridae</taxon>
        <taxon>Pentapetalae</taxon>
        <taxon>rosids</taxon>
        <taxon>malvids</taxon>
        <taxon>Sapindales</taxon>
        <taxon>Meliaceae</taxon>
        <taxon>Melia</taxon>
    </lineage>
</organism>
<sequence length="432" mass="47118">MATQGLNFALNNPSPCFSPTKAPIPSKFRLFTVKCSAPLFSDGAAVDLGLAGRPWKTSNARLVLEDGSIWRAKSFGASGTQVGEVVFNTSLTGYQEILTDPSYAGQFVLMTNPHIGNTGVNFDDEESRQCFLAGLVIRSLSISTSNWRCVETLGDYLAERNIMGIYDVDTRAITRRLRQDGSLIGVLSTEDSKTDQELLGMSRSWDIVGVDLISGVSSQEPFEWVDATKSEWDFNTYGRDGEPYHVIAYDFGIKHNILRRLASYGCKITVVPSTWPASETLKMKPDGVLFSNGPGDPSAVPYAVATVKELLGKVPVFGICMGHQLLGQALGGKTFKMKFGHHGGNHPVRNIRNNRVEISAQNHNYAVDPATLPKGVEVTHVNLNDGTCAGLAYPALNVMSLQYHPEASPGPHDSDCVFREFVELMNSVKQHA</sequence>
<protein>
    <submittedName>
        <fullName evidence="1">Carbamoyl-phosphate synthase small chain</fullName>
    </submittedName>
</protein>